<dbReference type="Pfam" id="PF01551">
    <property type="entry name" value="Peptidase_M23"/>
    <property type="match status" value="1"/>
</dbReference>
<evidence type="ECO:0000256" key="1">
    <source>
        <dbReference type="SAM" id="Coils"/>
    </source>
</evidence>
<organism evidence="3">
    <name type="scientific">hydrothermal vent metagenome</name>
    <dbReference type="NCBI Taxonomy" id="652676"/>
    <lineage>
        <taxon>unclassified sequences</taxon>
        <taxon>metagenomes</taxon>
        <taxon>ecological metagenomes</taxon>
    </lineage>
</organism>
<evidence type="ECO:0000259" key="2">
    <source>
        <dbReference type="Pfam" id="PF01551"/>
    </source>
</evidence>
<sequence>MALFPGLILVFFLTQFVSPACASEDAPARARELNELRTRIHDLQTRLDAKRKEKTREEKTLRSIDRKISTTRKALQLTEGQLQSGRKQLASLQQQQKTETRRLGVQREQLEQEVRTAYAMGRQKQVKLLLNQEQPDAVGRMLTYFGYFTRARAEKIDALKAVLVRLEILQGDIEEKTVTLAELRGNQKSRVTRLADQKRLRAQAVADLKQQLAKQGSALKQLKADEMQLQELVHSLQELLADIPADAGQNRPFKTLKGDLRWPTQGRLSERFGAPRGDSGLTWQGVLISAPEGGEVHAVAQGRVAFADWMRGFGLLLIIDHGDGYMSLYGHNQALYKEVGEWVDTGEMIATLGTSGGQTQSGLYFELRHKGRPVNPRKWCRGKPSRTAG</sequence>
<dbReference type="EMBL" id="UOFN01000021">
    <property type="protein sequence ID" value="VAW73708.1"/>
    <property type="molecule type" value="Genomic_DNA"/>
</dbReference>
<gene>
    <name evidence="3" type="ORF">MNBD_GAMMA15-2565</name>
</gene>
<dbReference type="InterPro" id="IPR050570">
    <property type="entry name" value="Cell_wall_metabolism_enzyme"/>
</dbReference>
<dbReference type="InterPro" id="IPR011055">
    <property type="entry name" value="Dup_hybrid_motif"/>
</dbReference>
<dbReference type="Gene3D" id="2.70.70.10">
    <property type="entry name" value="Glucose Permease (Domain IIA)"/>
    <property type="match status" value="1"/>
</dbReference>
<dbReference type="AlphaFoldDB" id="A0A3B0XZB4"/>
<keyword evidence="3" id="KW-0378">Hydrolase</keyword>
<dbReference type="Gene3D" id="6.10.250.3150">
    <property type="match status" value="1"/>
</dbReference>
<dbReference type="InterPro" id="IPR016047">
    <property type="entry name" value="M23ase_b-sheet_dom"/>
</dbReference>
<dbReference type="FunFam" id="2.70.70.10:FF:000003">
    <property type="entry name" value="Murein hydrolase activator EnvC"/>
    <property type="match status" value="1"/>
</dbReference>
<dbReference type="CDD" id="cd12797">
    <property type="entry name" value="M23_peptidase"/>
    <property type="match status" value="1"/>
</dbReference>
<proteinExistence type="predicted"/>
<keyword evidence="1" id="KW-0175">Coiled coil</keyword>
<evidence type="ECO:0000313" key="3">
    <source>
        <dbReference type="EMBL" id="VAW73708.1"/>
    </source>
</evidence>
<dbReference type="PANTHER" id="PTHR21666">
    <property type="entry name" value="PEPTIDASE-RELATED"/>
    <property type="match status" value="1"/>
</dbReference>
<protein>
    <submittedName>
        <fullName evidence="3">Murein hydrolase activator EnvC</fullName>
    </submittedName>
</protein>
<dbReference type="GO" id="GO:0004222">
    <property type="term" value="F:metalloendopeptidase activity"/>
    <property type="evidence" value="ECO:0007669"/>
    <property type="project" value="TreeGrafter"/>
</dbReference>
<accession>A0A3B0XZB4</accession>
<dbReference type="PANTHER" id="PTHR21666:SF270">
    <property type="entry name" value="MUREIN HYDROLASE ACTIVATOR ENVC"/>
    <property type="match status" value="1"/>
</dbReference>
<name>A0A3B0XZB4_9ZZZZ</name>
<dbReference type="SUPFAM" id="SSF51261">
    <property type="entry name" value="Duplicated hybrid motif"/>
    <property type="match status" value="1"/>
</dbReference>
<feature type="domain" description="M23ase beta-sheet core" evidence="2">
    <location>
        <begin position="283"/>
        <end position="376"/>
    </location>
</feature>
<feature type="coiled-coil region" evidence="1">
    <location>
        <begin position="166"/>
        <end position="242"/>
    </location>
</feature>
<reference evidence="3" key="1">
    <citation type="submission" date="2018-06" db="EMBL/GenBank/DDBJ databases">
        <authorList>
            <person name="Zhirakovskaya E."/>
        </authorList>
    </citation>
    <scope>NUCLEOTIDE SEQUENCE</scope>
</reference>
<feature type="coiled-coil region" evidence="1">
    <location>
        <begin position="33"/>
        <end position="95"/>
    </location>
</feature>